<comment type="caution">
    <text evidence="1">The sequence shown here is derived from an EMBL/GenBank/DDBJ whole genome shotgun (WGS) entry which is preliminary data.</text>
</comment>
<reference evidence="1" key="1">
    <citation type="journal article" date="2015" name="Nature">
        <title>Complex archaea that bridge the gap between prokaryotes and eukaryotes.</title>
        <authorList>
            <person name="Spang A."/>
            <person name="Saw J.H."/>
            <person name="Jorgensen S.L."/>
            <person name="Zaremba-Niedzwiedzka K."/>
            <person name="Martijn J."/>
            <person name="Lind A.E."/>
            <person name="van Eijk R."/>
            <person name="Schleper C."/>
            <person name="Guy L."/>
            <person name="Ettema T.J."/>
        </authorList>
    </citation>
    <scope>NUCLEOTIDE SEQUENCE</scope>
</reference>
<evidence type="ECO:0000313" key="1">
    <source>
        <dbReference type="EMBL" id="KKL67894.1"/>
    </source>
</evidence>
<name>A0A0F9E1P1_9ZZZZ</name>
<organism evidence="1">
    <name type="scientific">marine sediment metagenome</name>
    <dbReference type="NCBI Taxonomy" id="412755"/>
    <lineage>
        <taxon>unclassified sequences</taxon>
        <taxon>metagenomes</taxon>
        <taxon>ecological metagenomes</taxon>
    </lineage>
</organism>
<protein>
    <submittedName>
        <fullName evidence="1">Uncharacterized protein</fullName>
    </submittedName>
</protein>
<dbReference type="AlphaFoldDB" id="A0A0F9E1P1"/>
<proteinExistence type="predicted"/>
<gene>
    <name evidence="1" type="ORF">LCGC14_2130450</name>
</gene>
<dbReference type="EMBL" id="LAZR01026712">
    <property type="protein sequence ID" value="KKL67894.1"/>
    <property type="molecule type" value="Genomic_DNA"/>
</dbReference>
<accession>A0A0F9E1P1</accession>
<sequence length="402" mass="42928">IKGTRQSFFVMFRSIGFEPDILQLFQINSNPAVVSGQPVDVVSAFEPDLLQENSIINEVIATGDGATTAFGDFFLNNAATMRGTVQITVEDLGLRAMDTPGLIDPSAGTLDGSGFISGTTFKYKEGKIEGLTFDVAPASGKEIRVTYKFFRDAFPNPYDNAETFDVPFGSGIEVFSSGVAFRSSFFDLTLVPINPALGLDATIVLRILDLLDRVKPAHSVVRNLTIAIPLEDLLPLNEELLKSLIFIGERWPTDLTLYHGKGIDPNFDPFIAFRDGLGVHPTEPAANPVQAGTVSADTAPTTLAFTTVLVIAGAPNISVPTQGPINGEARDVSSIVDSGSFRTVNLSTALPVAPTIGDTFSLLDGTATRDRLTTDPQDELEFEKFNQPGNTSAGAPILLGVL</sequence>
<feature type="non-terminal residue" evidence="1">
    <location>
        <position position="1"/>
    </location>
</feature>